<evidence type="ECO:0000313" key="1">
    <source>
        <dbReference type="EMBL" id="EOQ90668.1"/>
    </source>
</evidence>
<dbReference type="EMBL" id="AOGX02000008">
    <property type="protein sequence ID" value="EOQ90668.1"/>
    <property type="molecule type" value="Genomic_DNA"/>
</dbReference>
<protein>
    <submittedName>
        <fullName evidence="1">Uncharacterized protein</fullName>
    </submittedName>
</protein>
<dbReference type="Proteomes" id="UP000013996">
    <property type="component" value="Unassembled WGS sequence"/>
</dbReference>
<gene>
    <name evidence="1" type="ORF">LEP1GSC202_3779</name>
</gene>
<name>A0A5E8HJ65_9LEPT</name>
<organism evidence="1 2">
    <name type="scientific">Leptospira yanagawae serovar Saopaulo str. Sao Paulo = ATCC 700523</name>
    <dbReference type="NCBI Taxonomy" id="1249483"/>
    <lineage>
        <taxon>Bacteria</taxon>
        <taxon>Pseudomonadati</taxon>
        <taxon>Spirochaetota</taxon>
        <taxon>Spirochaetia</taxon>
        <taxon>Leptospirales</taxon>
        <taxon>Leptospiraceae</taxon>
        <taxon>Leptospira</taxon>
    </lineage>
</organism>
<evidence type="ECO:0000313" key="2">
    <source>
        <dbReference type="Proteomes" id="UP000013996"/>
    </source>
</evidence>
<proteinExistence type="predicted"/>
<accession>A0A5E8HJ65</accession>
<sequence length="61" mass="7106">MPVSQSVFIGGNRNSEDCQTIHENLNQNLRSRPVKKMVALRLGNLVLPWDTQFKWLTRRVI</sequence>
<comment type="caution">
    <text evidence="1">The sequence shown here is derived from an EMBL/GenBank/DDBJ whole genome shotgun (WGS) entry which is preliminary data.</text>
</comment>
<reference evidence="1 2" key="1">
    <citation type="submission" date="2013-04" db="EMBL/GenBank/DDBJ databases">
        <authorList>
            <person name="Harkins D.M."/>
            <person name="Durkin A.S."/>
            <person name="Brinkac L.M."/>
            <person name="Haft D.H."/>
            <person name="Selengut J.D."/>
            <person name="Sanka R."/>
            <person name="DePew J."/>
            <person name="Purushe J."/>
            <person name="Hartskeerl R.A."/>
            <person name="Ahmed A."/>
            <person name="van der Linden H."/>
            <person name="Goris M.G.A."/>
            <person name="Vinetz J.M."/>
            <person name="Sutton G.G."/>
            <person name="Nierman W.C."/>
            <person name="Fouts D.E."/>
        </authorList>
    </citation>
    <scope>NUCLEOTIDE SEQUENCE [LARGE SCALE GENOMIC DNA]</scope>
    <source>
        <strain evidence="1 2">Sao Paulo</strain>
    </source>
</reference>
<dbReference type="AlphaFoldDB" id="A0A5E8HJ65"/>